<dbReference type="Pfam" id="PF08534">
    <property type="entry name" value="Redoxin"/>
    <property type="match status" value="1"/>
</dbReference>
<keyword evidence="3" id="KW-1185">Reference proteome</keyword>
<accession>A0ABT6G513</accession>
<name>A0ABT6G513_9FLAO</name>
<dbReference type="InterPro" id="IPR050553">
    <property type="entry name" value="Thioredoxin_ResA/DsbE_sf"/>
</dbReference>
<dbReference type="EMBL" id="JARSBN010000010">
    <property type="protein sequence ID" value="MDG4717148.1"/>
    <property type="molecule type" value="Genomic_DNA"/>
</dbReference>
<dbReference type="InterPro" id="IPR036249">
    <property type="entry name" value="Thioredoxin-like_sf"/>
</dbReference>
<sequence>MRYIFGLLVISLLFSCKDDKKNNTLRDNKLETGSYRAWISIQDNEEIPFVFEVESDKKLNIYNAEETIVVDEIEYKNDSVYINLPVFEDYLVAKINQDNNLNGFYISPDRNRKVPFEATFKNAIRFGTGTGAAYNIEGVWETVFSKGVEEDEYIAKGVFKQYDNGKITGTFRTTTGDYRYLEGVLDGTRLKLSTFDGAHAFYFTATVTDSTMNGYFYSGNHWKEPFEAKRNKDYELPSANELTYLKEGYDSLDFVFSNTSDELVGLKDDRFKDKVVVVQIMGTWCPNCLDESKYYADFYKKNKDKGIEFIALAFEYAKDKETAFSRIDRLQSKIGIDYPVLLAQYGGADKAKAQEKLPMLNHVLSYPTSIFIDKKGKVRKIHTGFNGPATGEKYIEFKKEFESFVNVLLAE</sequence>
<gene>
    <name evidence="2" type="ORF">P7122_14775</name>
</gene>
<protein>
    <submittedName>
        <fullName evidence="2">TlpA disulfide reductase family protein</fullName>
    </submittedName>
</protein>
<comment type="caution">
    <text evidence="2">The sequence shown here is derived from an EMBL/GenBank/DDBJ whole genome shotgun (WGS) entry which is preliminary data.</text>
</comment>
<proteinExistence type="predicted"/>
<dbReference type="Gene3D" id="3.40.30.10">
    <property type="entry name" value="Glutaredoxin"/>
    <property type="match status" value="1"/>
</dbReference>
<feature type="domain" description="Thioredoxin" evidence="1">
    <location>
        <begin position="245"/>
        <end position="403"/>
    </location>
</feature>
<dbReference type="Proteomes" id="UP001529085">
    <property type="component" value="Unassembled WGS sequence"/>
</dbReference>
<dbReference type="SUPFAM" id="SSF52833">
    <property type="entry name" value="Thioredoxin-like"/>
    <property type="match status" value="1"/>
</dbReference>
<dbReference type="PANTHER" id="PTHR42852:SF13">
    <property type="entry name" value="PROTEIN DIPZ"/>
    <property type="match status" value="1"/>
</dbReference>
<dbReference type="InterPro" id="IPR013766">
    <property type="entry name" value="Thioredoxin_domain"/>
</dbReference>
<evidence type="ECO:0000313" key="2">
    <source>
        <dbReference type="EMBL" id="MDG4717148.1"/>
    </source>
</evidence>
<dbReference type="InterPro" id="IPR013740">
    <property type="entry name" value="Redoxin"/>
</dbReference>
<organism evidence="2 3">
    <name type="scientific">Winogradskyella marincola</name>
    <dbReference type="NCBI Taxonomy" id="3037795"/>
    <lineage>
        <taxon>Bacteria</taxon>
        <taxon>Pseudomonadati</taxon>
        <taxon>Bacteroidota</taxon>
        <taxon>Flavobacteriia</taxon>
        <taxon>Flavobacteriales</taxon>
        <taxon>Flavobacteriaceae</taxon>
        <taxon>Winogradskyella</taxon>
    </lineage>
</organism>
<dbReference type="PROSITE" id="PS51352">
    <property type="entry name" value="THIOREDOXIN_2"/>
    <property type="match status" value="1"/>
</dbReference>
<dbReference type="PROSITE" id="PS51257">
    <property type="entry name" value="PROKAR_LIPOPROTEIN"/>
    <property type="match status" value="1"/>
</dbReference>
<dbReference type="PANTHER" id="PTHR42852">
    <property type="entry name" value="THIOL:DISULFIDE INTERCHANGE PROTEIN DSBE"/>
    <property type="match status" value="1"/>
</dbReference>
<evidence type="ECO:0000313" key="3">
    <source>
        <dbReference type="Proteomes" id="UP001529085"/>
    </source>
</evidence>
<dbReference type="CDD" id="cd02966">
    <property type="entry name" value="TlpA_like_family"/>
    <property type="match status" value="1"/>
</dbReference>
<reference evidence="2 3" key="1">
    <citation type="submission" date="2023-03" db="EMBL/GenBank/DDBJ databases">
        <title>Strain YYF002 represents a novel species in the genus Winogradskyella isolated from seawater.</title>
        <authorList>
            <person name="Fu Z.-Y."/>
        </authorList>
    </citation>
    <scope>NUCLEOTIDE SEQUENCE [LARGE SCALE GENOMIC DNA]</scope>
    <source>
        <strain evidence="2 3">YYF002</strain>
    </source>
</reference>
<dbReference type="RefSeq" id="WP_278006571.1">
    <property type="nucleotide sequence ID" value="NZ_JARSBN010000010.1"/>
</dbReference>
<evidence type="ECO:0000259" key="1">
    <source>
        <dbReference type="PROSITE" id="PS51352"/>
    </source>
</evidence>